<feature type="domain" description="Soluble ligand binding" evidence="3">
    <location>
        <begin position="289"/>
        <end position="337"/>
    </location>
</feature>
<dbReference type="AlphaFoldDB" id="A0A3B0RN92"/>
<sequence length="440" mass="47400">EGITYDIGLTAIVTPQLQVSGNFSRSPQTSLNNDASYTVDTNYGVNATYAVNDRIKLSAGYRLADRNYVNNFGAAVLPVTLLRDEKLHIVSGSISYSRSQRLSLVLDGGYEKRNANGTFFDYSNVLSPLAFAPVFEFYFRKIFMILTVSHFSKIGAFFAGLMLLGASAAWAQTEVLPAPPVNSPINPVTAPASESEQTPEDPTLEEYILGPGDWVAVNVLVNGSPVASGLDRAKIDIDGTVTVSLLEDVQAGGKTLSQLQSDIRKGLMDAQLFVDPVVIVNVASYASRYVTVLGAVATPSRVVLDRPKRVSDILAQVGGVRANGAEFLTLRRKSGGTEELNIRDIAIGDEGADPFVKPGDKLFVGEAKKFYVEGQVGAPGTKLLRGNMTLRKALASSGGITSLGSRKRVKIYRDGEELTGVNLSTKIRDEDVIFVGERFF</sequence>
<feature type="domain" description="Soluble ligand binding" evidence="3">
    <location>
        <begin position="369"/>
        <end position="421"/>
    </location>
</feature>
<dbReference type="SUPFAM" id="SSF56935">
    <property type="entry name" value="Porins"/>
    <property type="match status" value="1"/>
</dbReference>
<gene>
    <name evidence="4" type="ORF">MNBD_ALPHA04-827</name>
</gene>
<dbReference type="PANTHER" id="PTHR33619">
    <property type="entry name" value="POLYSACCHARIDE EXPORT PROTEIN GFCE-RELATED"/>
    <property type="match status" value="1"/>
</dbReference>
<feature type="domain" description="Polysaccharide export protein N-terminal" evidence="2">
    <location>
        <begin position="203"/>
        <end position="282"/>
    </location>
</feature>
<evidence type="ECO:0000313" key="4">
    <source>
        <dbReference type="EMBL" id="VAV95004.1"/>
    </source>
</evidence>
<accession>A0A3B0RN92</accession>
<evidence type="ECO:0000259" key="2">
    <source>
        <dbReference type="Pfam" id="PF02563"/>
    </source>
</evidence>
<dbReference type="GO" id="GO:0015159">
    <property type="term" value="F:polysaccharide transmembrane transporter activity"/>
    <property type="evidence" value="ECO:0007669"/>
    <property type="project" value="InterPro"/>
</dbReference>
<reference evidence="4" key="1">
    <citation type="submission" date="2018-06" db="EMBL/GenBank/DDBJ databases">
        <authorList>
            <person name="Zhirakovskaya E."/>
        </authorList>
    </citation>
    <scope>NUCLEOTIDE SEQUENCE</scope>
</reference>
<evidence type="ECO:0000259" key="3">
    <source>
        <dbReference type="Pfam" id="PF10531"/>
    </source>
</evidence>
<dbReference type="Gene3D" id="3.30.1950.10">
    <property type="entry name" value="wza like domain"/>
    <property type="match status" value="1"/>
</dbReference>
<protein>
    <recommendedName>
        <fullName evidence="5">Soluble ligand binding domain-containing protein</fullName>
    </recommendedName>
</protein>
<feature type="non-terminal residue" evidence="4">
    <location>
        <position position="1"/>
    </location>
</feature>
<dbReference type="EMBL" id="UOEF01000197">
    <property type="protein sequence ID" value="VAV95004.1"/>
    <property type="molecule type" value="Genomic_DNA"/>
</dbReference>
<dbReference type="InterPro" id="IPR049712">
    <property type="entry name" value="Poly_export"/>
</dbReference>
<dbReference type="Gene3D" id="3.10.560.10">
    <property type="entry name" value="Outer membrane lipoprotein wza domain like"/>
    <property type="match status" value="2"/>
</dbReference>
<dbReference type="Pfam" id="PF02563">
    <property type="entry name" value="Poly_export"/>
    <property type="match status" value="1"/>
</dbReference>
<dbReference type="PANTHER" id="PTHR33619:SF3">
    <property type="entry name" value="POLYSACCHARIDE EXPORT PROTEIN GFCE-RELATED"/>
    <property type="match status" value="1"/>
</dbReference>
<dbReference type="Pfam" id="PF10531">
    <property type="entry name" value="SLBB"/>
    <property type="match status" value="2"/>
</dbReference>
<organism evidence="4">
    <name type="scientific">hydrothermal vent metagenome</name>
    <dbReference type="NCBI Taxonomy" id="652676"/>
    <lineage>
        <taxon>unclassified sequences</taxon>
        <taxon>metagenomes</taxon>
        <taxon>ecological metagenomes</taxon>
    </lineage>
</organism>
<proteinExistence type="predicted"/>
<dbReference type="InterPro" id="IPR019554">
    <property type="entry name" value="Soluble_ligand-bd"/>
</dbReference>
<evidence type="ECO:0008006" key="5">
    <source>
        <dbReference type="Google" id="ProtNLM"/>
    </source>
</evidence>
<evidence type="ECO:0000256" key="1">
    <source>
        <dbReference type="ARBA" id="ARBA00022729"/>
    </source>
</evidence>
<name>A0A3B0RN92_9ZZZZ</name>
<dbReference type="InterPro" id="IPR003715">
    <property type="entry name" value="Poly_export_N"/>
</dbReference>
<keyword evidence="1" id="KW-0732">Signal</keyword>